<dbReference type="Pfam" id="PF08016">
    <property type="entry name" value="PKD_channel"/>
    <property type="match status" value="1"/>
</dbReference>
<evidence type="ECO:0000256" key="1">
    <source>
        <dbReference type="ARBA" id="ARBA00004138"/>
    </source>
</evidence>
<dbReference type="InterPro" id="IPR016187">
    <property type="entry name" value="CTDL_fold"/>
</dbReference>
<dbReference type="GO" id="GO:0006816">
    <property type="term" value="P:calcium ion transport"/>
    <property type="evidence" value="ECO:0007669"/>
    <property type="project" value="TreeGrafter"/>
</dbReference>
<dbReference type="InterPro" id="IPR016186">
    <property type="entry name" value="C-type_lectin-like/link_sf"/>
</dbReference>
<feature type="domain" description="PKD" evidence="18">
    <location>
        <begin position="407"/>
        <end position="471"/>
    </location>
</feature>
<dbReference type="InterPro" id="IPR046791">
    <property type="entry name" value="Polycystin_dom"/>
</dbReference>
<evidence type="ECO:0000256" key="2">
    <source>
        <dbReference type="ARBA" id="ARBA00004651"/>
    </source>
</evidence>
<dbReference type="InterPro" id="IPR002889">
    <property type="entry name" value="WSC_carb-bd"/>
</dbReference>
<dbReference type="InterPro" id="IPR036392">
    <property type="entry name" value="PLAT/LH2_dom_sf"/>
</dbReference>
<dbReference type="Gene3D" id="3.10.100.10">
    <property type="entry name" value="Mannose-Binding Protein A, subunit A"/>
    <property type="match status" value="1"/>
</dbReference>
<feature type="domain" description="PKD" evidence="18">
    <location>
        <begin position="1922"/>
        <end position="1984"/>
    </location>
</feature>
<dbReference type="FunFam" id="2.60.60.20:FF:000012">
    <property type="entry name" value="polycystin-1 isoform X2"/>
    <property type="match status" value="1"/>
</dbReference>
<evidence type="ECO:0000256" key="7">
    <source>
        <dbReference type="ARBA" id="ARBA00022729"/>
    </source>
</evidence>
<evidence type="ECO:0000256" key="5">
    <source>
        <dbReference type="ARBA" id="ARBA00022614"/>
    </source>
</evidence>
<evidence type="ECO:0000256" key="6">
    <source>
        <dbReference type="ARBA" id="ARBA00022692"/>
    </source>
</evidence>
<feature type="domain" description="REJ" evidence="20">
    <location>
        <begin position="2499"/>
        <end position="2962"/>
    </location>
</feature>
<feature type="region of interest" description="Disordered" evidence="15">
    <location>
        <begin position="4750"/>
        <end position="4847"/>
    </location>
</feature>
<reference evidence="22 23" key="1">
    <citation type="submission" date="2019-01" db="EMBL/GenBank/DDBJ databases">
        <title>Draft Genome and Complete Hox-Cluster Characterization of the Sterlet Sturgeon (Acipenser ruthenus).</title>
        <authorList>
            <person name="Wei Q."/>
        </authorList>
    </citation>
    <scope>NUCLEOTIDE SEQUENCE [LARGE SCALE GENOMIC DNA]</scope>
    <source>
        <strain evidence="22">WHYD16114868_AA</strain>
        <tissue evidence="22">Blood</tissue>
    </source>
</reference>
<evidence type="ECO:0000256" key="13">
    <source>
        <dbReference type="ARBA" id="ARBA00023273"/>
    </source>
</evidence>
<dbReference type="PROSITE" id="PS50095">
    <property type="entry name" value="PLAT"/>
    <property type="match status" value="1"/>
</dbReference>
<evidence type="ECO:0000259" key="18">
    <source>
        <dbReference type="PROSITE" id="PS50093"/>
    </source>
</evidence>
<feature type="domain" description="PKD" evidence="18">
    <location>
        <begin position="1402"/>
        <end position="1458"/>
    </location>
</feature>
<feature type="compositionally biased region" description="Pro residues" evidence="15">
    <location>
        <begin position="4712"/>
        <end position="4730"/>
    </location>
</feature>
<dbReference type="PANTHER" id="PTHR46730:SF2">
    <property type="entry name" value="POLYCYSTIN-1 ISOFORM X1"/>
    <property type="match status" value="1"/>
</dbReference>
<evidence type="ECO:0000256" key="3">
    <source>
        <dbReference type="ARBA" id="ARBA00007200"/>
    </source>
</evidence>
<evidence type="ECO:0000256" key="4">
    <source>
        <dbReference type="ARBA" id="ARBA00022475"/>
    </source>
</evidence>
<feature type="transmembrane region" description="Helical" evidence="16">
    <location>
        <begin position="4346"/>
        <end position="4370"/>
    </location>
</feature>
<dbReference type="PROSITE" id="PS50093">
    <property type="entry name" value="PKD"/>
    <property type="match status" value="8"/>
</dbReference>
<dbReference type="InterPro" id="IPR000203">
    <property type="entry name" value="GPS"/>
</dbReference>
<keyword evidence="13" id="KW-0966">Cell projection</keyword>
<dbReference type="InterPro" id="IPR000601">
    <property type="entry name" value="PKD_dom"/>
</dbReference>
<dbReference type="InterPro" id="IPR001024">
    <property type="entry name" value="PLAT/LH2_dom"/>
</dbReference>
<feature type="transmembrane region" description="Helical" evidence="16">
    <location>
        <begin position="4426"/>
        <end position="4449"/>
    </location>
</feature>
<evidence type="ECO:0000259" key="21">
    <source>
        <dbReference type="PROSITE" id="PS51212"/>
    </source>
</evidence>
<feature type="domain" description="PKD" evidence="18">
    <location>
        <begin position="1219"/>
        <end position="1295"/>
    </location>
</feature>
<proteinExistence type="inferred from homology"/>
<comment type="subcellular location">
    <subcellularLocation>
        <location evidence="2">Cell membrane</location>
        <topology evidence="2">Multi-pass membrane protein</topology>
    </subcellularLocation>
    <subcellularLocation>
        <location evidence="1">Cell projection</location>
        <location evidence="1">Cilium</location>
    </subcellularLocation>
</comment>
<feature type="compositionally biased region" description="Basic and acidic residues" evidence="15">
    <location>
        <begin position="135"/>
        <end position="153"/>
    </location>
</feature>
<dbReference type="PROSITE" id="PS50041">
    <property type="entry name" value="C_TYPE_LECTIN_2"/>
    <property type="match status" value="1"/>
</dbReference>
<feature type="region of interest" description="Disordered" evidence="15">
    <location>
        <begin position="4632"/>
        <end position="4653"/>
    </location>
</feature>
<sequence length="4847" mass="530866">MMVDSCSGIRAHLLQPSFPLKHRHTGLQQPWGTLGAFSVQGRTELIICALLLAIAVTPGQTNVGTDRTERVTSGLPKMLEDKRQGPGIGGAHHHTEERSSVGNGDLGVSTGNYQGPIMEGSVERGSGTGLRKIRSVPDIDTRNSPKGDNHSDKGAPSYPTEDPKSPHSPGVPCPLACVCNSSAANCSGAGLREIPSAGSCPPHTTLLDLSRNKISTVTPEHLAGFKDLRILKLGSNSYLCDCALSWLKDWVQQNAAMVLDREEITCSLPASLFNTPLTALDSPAIPCADSYVSCVQRPQQQQQDAVLLYSSLDGPPHTAASCNALCHRRTETHWSLDPKERCLCGSLPPPSSPGLAAQACREVCSNAVRTSVCGRTVILKAFPVQVNLVLHALRYHSVFQPVELSASTAVPGTVYQWEFGDGSTPLNSSDTRARYKYALPGTYRVGVWAHTGASTLWQSRLITVVMPAGPVELECPLLVEQRHSVEIWLNSERGTEMSAVWSVKDSEGTQTIDDSSCPRGGRVLLTNLHCYWLSQSQESWQAARQSCQLTPGADLVVVSSAEVQGFIQQAFPMAGAMWLGLSEHSKGELRWVDGTLLDSFQNWGSVNPGQNCIQMESSAGGQWRGTGCERKNLFICEKAVAAPLPSVDSFLTGVPVMSGMYPVRELSVLPAAPAPGPLGVEWMVFPGLWFSHAGQLVSVEFVIQPISQLTEARIQILRPYCSPTQHLVPPGCSSLQNPFACCSDLPLCNTTGGCAGGQQWCHLRESCLPVTSPCSSYSLPLPLPPRHTATPPFYYLVAELPLSLAPCTEPTHINVLLSAQEIHAYPDDILALQHDAGPGSLLHCPSSPGSPWRQSFLSLRGPGWWEGGLTALEPSLDWVDETVCDLRVLYTDSMRSYAVTPLLNTAPSQPGPYTYSVAVSNPVSSTTESCTVAIHSRVAGLQIIHPQPTRGNIHLFLKQPALVVIKILAGSNATATWSAPVLLSAAPFQPSCPPEVLGQAPGCKRDTLDTWFSSAPVLLASLSSQLLNITVSNQISSQSLSVALQSHEAVGGLRMFPSGAYRMLVDVSQVFSAEVSRGSSVTFSWVIDDLTVFAYTGQTYNVVFKKPAQYKLKVTAWNPVSSESLLVQLTADLMNPLADPHFLSVAKVMPVNTLQEIIFRVKVDISIDVTLRWDFGDDSPVVDHALTPPYEASLPQPDPGVKQVYLQDSASHTYTQPGEWDFGDDSPVVDHALTPPYEASLPQPDPGVKQVYLQDSASHTYTQPGDYTVRVQAFNKYNHTEQSVPVKVRSPLVALTLSMTPSHPLVNQSLELEAVPSPSPYGIFYRWNFNDGSLFLEGPNSTAHHSFAASGFYNLTVVANNTLSSLTSWLIVVVGESISNLQLTSNAPNELGSPTVVNGTVSTGTGLTWTFDMGNGEVFTNLSGSFVSYVYTTAGNYTINVIVRNSASSALQSIRVEIYKLMVLGILPLSCQVTGEEVNFQALVNRKVRHLKFYWSFGDGRPLTIVEGNSTVVHDYSSPGSYPVNLTVFSQVGTVSYQRTVCVEDLITALTLNSSSSAVAIDQDVCFVADIVPHQDVRHTYRFMWNSGIENESPINGQRDFCYTFRKEGTYQVSVLASNNVSSQSDNVFVHVQELVGKLWIRHDGEDLGALTANRTYQFTVGTTSGTNVTFKWDFGDGSPPSLGQNFSHTYKTPGTFTVTATGENVVSWTVATVQISVLSPISELILSTSQTVAEVGQAFIIMAKVNIEGNVQFFWSVDPSTLLKEGTSTFRYTFPKPGVYRIYVVAQNLVSKQQASITIEVFERIRGLKILSQDLIAGRYVPTKANFLLTALITQGSNVSYTWTVHLGGTHASKSKGESLTFLPDSPGDLQVALRANNPLGVLDERIMLRAVECVAGVRVLTTRDSVAVGRPVNISVSVDSGTDLQYTWYTGSDQTPLFSNVSFLSHVYSSIGSVIINVTVSNVLGSSAGSTELRVQEPVFDLNFHILDTLKPFYVPSNTTVVLHGFATNGTDLQWEWHFPGTIGPIFLYNQEISYSFKEASMYQVSLNASNDVSWKEVSHQVTVQDTIQGLALEVNRSTVCEEDRMVFKMSVLKGTNITYSLNFTSLNFLVDLQNNIYECSHLLVGRHNVTARAMNDVSSQSESLVVEVVEKIRGLQLVNRSLQVLEAHKEVGFQAQVLSGSHVSYQWLFQILGYPDYPALGQKVFYTPPGDGSLTVSVVATNAFCSNSLNDTLMVQSPVLQATLATNGTDVFTNQTVSFWVFLRGGSDLHYEWNFGVSGKEVIYRTKNNTAVHIFQEAGFHLVEVKVFNQVSLSTAQTLITVRSLECSVPKVILIQGETNILKSRPSYFEASVDLQGCTTYRAGYSWEVFRGSSCLEQNRVPLGSADVSTPLLILPKLTLDLGPYCLRFTAALLGTPLLQQQTLNITVVQSRLVALIRGGSHRVWSAHEDLLLDGTDSHDPDSGVGEEDEMEYQWDCIIQNMSAPSCIPQHLVNHSSLTLSSEDLLPESVYIFTVTVRKAGKQCASTMQTFRWEAVVRGGEEVLDLDKVSTSTGPSFPDLVVRQGVLRDGVNYTFTLSVADPQGALWGSASITLVPNHPPSGGTCILQPDTAIYLLETPVTSHCTGWRDADSTPSQLIFSMVAELCLEGCRQCHRFTLYRGTKPSFSSLLPLGPPGAFSTITVLIQVENSLGAKTTALNRTLSVSMPLLPSGFQSITDWLKNKSQSELWGVVQQGNPQEVIPYSIALISALNQNRNVSEEELGDRISIRSNITRALTSLNISTVQDVVQLSAALAQCVVVPREFVCEECQRRTLEVTHKMISIIGEEMVRGDATPTSTGTNILQILGGSMAAADYNNTTAGESSELAVSAFSLTLALMRSLMRSRVTREEPLSLGVPEIQIQGHRADPSNLLCTRLSQHCNFYIPRALSSQLEQSREVVQILMQMEVNPFSLSLPHAHPISTGLAAMEFTTPQGQPIPIANLSNENAIQVVLPNQAGDESGASDVTIPPLGSVNFTVKAVNSNPEAGLYISFRFTLPPGSKRERNAVVRIYIDASPGPSESQHTLMEEVSLSQHSDRAAVEHTVFLSPLYNDTARQFFVNVSSVLSEAQVQARVTVFSSLCQFFSLEEKLWSTQGLSPLERASLQQAHCLTQHLTVFGASLFIYPDALIFLPPLCLNYNILFLLEIKQTSSKRERNAVVRIYIDASPGPSESQHTLMEEVSLSQHSDRAAVEHTVFLSPLYNDTARQFFVNVSSVLSEVQVQARVTVFSSLCQFFSLEEKLWSTQGLSPLERASLQQAHCLTQHLTVFGASLFIYPDALIFLPPAQGPVHSHVAVITCAILLAIYLATALIAHKLDDIDVTHVGVIPLCGQPGRYRYRVMVKTGWTKGSGTSAHVGISLYGLNKSGSRHLDKEGAFSRNSLDEFQIETDANLGEIWKIRVWHDNTGLDPSWYLQYVIVWDRQTDTMYFFLVEDWLSVENERNEGMVEKEVLAACPQELRGFCRILGAQLLRGVWDAHLWVSVWERPPRSRFTRVQRVTCCALLLYLYLAAGALWYGAVGDKHTRGPVSAHVLVNAETIAVGMTIAALVCPIYLLFTFLFRRTRSKVTVEDPEPQPSEPLTVEMDVFLEHSELGSSSFLSLPGRLDSIMDGASDSSESLGSKKLESALGNPTKLDNESFLKHWPSCDSIFDIPDLLSAEPSVSRSRILKRKKAVLKLGLESPSSSEDDPLSFSLSGSERYHLTLSEEDLIKSIAADEKAASDSSGRVTSDSGRFSPRADTDLSDLVGVFVSVSIGYAVLISIGYAVLISIGYAVLISIGFLKHWPSCDSIFDIPDLLSAEPSVSRSRILKRKKAVLKLGLESPSSSEDDPLSFSLSGSERYHLTLSEEDLIKSIAADEKAASDSSGRVTSDSGRFSPRADTDLSDLLQSSCSGWSDLVDERKQYGGQLHKSISCISGFTSASSFLPSPEPPSHPGSAFSTRIGVSRRPRPWLLPPWVLSATYLLVLAVLVGCVALAVLYGSSFRSPVLLMWLISFLSAFLTSALIIEPAKVVLQALFQALVLKAVDPDEGDTLVEEPLIKRSSERLGKVRAPYGYGLLHAKEEARRVRALRQLMKDCIVHMLFLLVVLVVNYQGSFHDNNGRLLHAAVRHALLSTPREGPNFTALRGGVEAWLWMDSVLVSHLYRNPSLSLVGVPRLRQLHSQGGCGPHGNVGLFSQDRSPTTYITQTRSNTNTSSNQRGLHVSHDSPGLWYWGELGLYCSRGEAVELGNSSETALEILRQLHQASWINTMSRGLFVEFTQYHRDTGLFLVVTMALELPQFDCAVPSLSVRALRMQPSSSGADLLLVMMVLLLVFGVCFLCSELLALSKERWSYLRQGRHYLQLLVSLLCLGVCGLHFTFLSLSANQLRHHRRHRHAFTDFHKVALIAETASNLAAVLLSILTIKIVRQLRFVRKWSVFGKTFQLAGRELTMATLLLLLLLLIFAQSGCLLFSSTVQEFRSLRGACVLLLSALRGRVRLGRVSQQQPLSGPLYLLGCGACLCWVLARLFGAVLMRSYRAVQNEKYRPAMEPQDYEMVEFFIKRFRLWMGLSRTKEFRHKVKFEGMESLPSRSSRDSAVLCPESDALELPRAGSALSSGSEESSVGEGPRLDPRSDLYDVQFYLDRLLPTINSLLTQFDRVNKVTGDLYQIEADLQRVQSKIAEKRRQQVSPPPPPPPPTASPALLPPPPSLSFSCKLLELPRTYTTFSEPALSRPRPHRSQVSDSRDAESCRPTRIPSLLDAGTRRVPGRRAWHSGPPLSADFSQRPLQAPGGVDGSRPKSEEGKGRQGNDRAPVKRRAWHNEGP</sequence>
<dbReference type="Pfam" id="PF01477">
    <property type="entry name" value="PLAT"/>
    <property type="match status" value="1"/>
</dbReference>
<name>A0A662YZB7_ACIRT</name>
<dbReference type="SMART" id="SM00034">
    <property type="entry name" value="CLECT"/>
    <property type="match status" value="1"/>
</dbReference>
<dbReference type="SMART" id="SM00089">
    <property type="entry name" value="PKD"/>
    <property type="match status" value="13"/>
</dbReference>
<feature type="transmembrane region" description="Helical" evidence="16">
    <location>
        <begin position="4472"/>
        <end position="4495"/>
    </location>
</feature>
<feature type="transmembrane region" description="Helical" evidence="16">
    <location>
        <begin position="3332"/>
        <end position="3355"/>
    </location>
</feature>
<dbReference type="PROSITE" id="PS51111">
    <property type="entry name" value="REJ"/>
    <property type="match status" value="2"/>
</dbReference>
<feature type="compositionally biased region" description="Basic and acidic residues" evidence="15">
    <location>
        <begin position="4819"/>
        <end position="4847"/>
    </location>
</feature>
<evidence type="ECO:0000256" key="10">
    <source>
        <dbReference type="ARBA" id="ARBA00023069"/>
    </source>
</evidence>
<feature type="transmembrane region" description="Helical" evidence="16">
    <location>
        <begin position="4382"/>
        <end position="4406"/>
    </location>
</feature>
<dbReference type="Pfam" id="PF00801">
    <property type="entry name" value="PKD"/>
    <property type="match status" value="12"/>
</dbReference>
<dbReference type="CDD" id="cd00037">
    <property type="entry name" value="CLECT"/>
    <property type="match status" value="1"/>
</dbReference>
<evidence type="ECO:0000256" key="16">
    <source>
        <dbReference type="SAM" id="Phobius"/>
    </source>
</evidence>
<dbReference type="Gene3D" id="2.60.60.20">
    <property type="entry name" value="PLAT/LH2 domain"/>
    <property type="match status" value="1"/>
</dbReference>
<dbReference type="SUPFAM" id="SSF49723">
    <property type="entry name" value="Lipase/lipooxygenase domain (PLAT/LH2 domain)"/>
    <property type="match status" value="1"/>
</dbReference>
<keyword evidence="5" id="KW-0433">Leucine-rich repeat</keyword>
<feature type="domain" description="WSC" evidence="21">
    <location>
        <begin position="288"/>
        <end position="388"/>
    </location>
</feature>
<keyword evidence="10" id="KW-0969">Cilium</keyword>
<feature type="domain" description="C-type lectin" evidence="17">
    <location>
        <begin position="526"/>
        <end position="637"/>
    </location>
</feature>
<keyword evidence="8" id="KW-0677">Repeat</keyword>
<feature type="domain" description="PKD" evidence="18">
    <location>
        <begin position="1662"/>
        <end position="1725"/>
    </location>
</feature>
<dbReference type="InterPro" id="IPR032675">
    <property type="entry name" value="LRR_dom_sf"/>
</dbReference>
<dbReference type="Pfam" id="PF02010">
    <property type="entry name" value="REJ"/>
    <property type="match status" value="1"/>
</dbReference>
<protein>
    <recommendedName>
        <fullName evidence="24">Polycystin-1</fullName>
    </recommendedName>
</protein>
<dbReference type="InterPro" id="IPR013783">
    <property type="entry name" value="Ig-like_fold"/>
</dbReference>
<dbReference type="SMART" id="SM00308">
    <property type="entry name" value="LH2"/>
    <property type="match status" value="1"/>
</dbReference>
<dbReference type="SUPFAM" id="SSF56436">
    <property type="entry name" value="C-type lectin-like"/>
    <property type="match status" value="1"/>
</dbReference>
<evidence type="ECO:0000259" key="19">
    <source>
        <dbReference type="PROSITE" id="PS50095"/>
    </source>
</evidence>
<dbReference type="Pfam" id="PF00059">
    <property type="entry name" value="Lectin_C"/>
    <property type="match status" value="1"/>
</dbReference>
<dbReference type="PROSITE" id="PS51212">
    <property type="entry name" value="WSC"/>
    <property type="match status" value="1"/>
</dbReference>
<feature type="transmembrane region" description="Helical" evidence="16">
    <location>
        <begin position="3998"/>
        <end position="4023"/>
    </location>
</feature>
<dbReference type="PANTHER" id="PTHR46730">
    <property type="entry name" value="POLYCYSTIN-1"/>
    <property type="match status" value="1"/>
</dbReference>
<feature type="compositionally biased region" description="Low complexity" evidence="15">
    <location>
        <begin position="4634"/>
        <end position="4649"/>
    </location>
</feature>
<keyword evidence="23" id="KW-1185">Reference proteome</keyword>
<dbReference type="InterPro" id="IPR014010">
    <property type="entry name" value="REJ_dom"/>
</dbReference>
<dbReference type="PRINTS" id="PR00500">
    <property type="entry name" value="POLYCYSTIN1"/>
</dbReference>
<feature type="region of interest" description="Disordered" evidence="15">
    <location>
        <begin position="1215"/>
        <end position="1245"/>
    </location>
</feature>
<feature type="transmembrane region" description="Helical" evidence="16">
    <location>
        <begin position="3806"/>
        <end position="3823"/>
    </location>
</feature>
<dbReference type="SMART" id="SM00303">
    <property type="entry name" value="GPS"/>
    <property type="match status" value="2"/>
</dbReference>
<dbReference type="Gene3D" id="2.60.40.10">
    <property type="entry name" value="Immunoglobulins"/>
    <property type="match status" value="6"/>
</dbReference>
<dbReference type="GO" id="GO:0005886">
    <property type="term" value="C:plasma membrane"/>
    <property type="evidence" value="ECO:0007669"/>
    <property type="project" value="UniProtKB-SubCell"/>
</dbReference>
<gene>
    <name evidence="22" type="ORF">EOD39_7390</name>
</gene>
<feature type="domain" description="PKD" evidence="18">
    <location>
        <begin position="2269"/>
        <end position="2332"/>
    </location>
</feature>
<dbReference type="GO" id="GO:0005261">
    <property type="term" value="F:monoatomic cation channel activity"/>
    <property type="evidence" value="ECO:0007669"/>
    <property type="project" value="TreeGrafter"/>
</dbReference>
<dbReference type="InterPro" id="IPR035986">
    <property type="entry name" value="PKD_dom_sf"/>
</dbReference>
<evidence type="ECO:0000256" key="9">
    <source>
        <dbReference type="ARBA" id="ARBA00022989"/>
    </source>
</evidence>
<dbReference type="CDD" id="cd01752">
    <property type="entry name" value="PLAT_polycystin"/>
    <property type="match status" value="1"/>
</dbReference>
<dbReference type="InterPro" id="IPR001304">
    <property type="entry name" value="C-type_lectin-like"/>
</dbReference>
<feature type="domain" description="PKD" evidence="18">
    <location>
        <begin position="1293"/>
        <end position="1381"/>
    </location>
</feature>
<dbReference type="GO" id="GO:0005929">
    <property type="term" value="C:cilium"/>
    <property type="evidence" value="ECO:0007669"/>
    <property type="project" value="UniProtKB-SubCell"/>
</dbReference>
<comment type="caution">
    <text evidence="22">The sequence shown here is derived from an EMBL/GenBank/DDBJ whole genome shotgun (WGS) entry which is preliminary data.</text>
</comment>
<dbReference type="InterPro" id="IPR013122">
    <property type="entry name" value="PKD1_2_channel"/>
</dbReference>
<feature type="domain" description="PKD" evidence="18">
    <location>
        <begin position="1493"/>
        <end position="1550"/>
    </location>
</feature>
<evidence type="ECO:0000256" key="12">
    <source>
        <dbReference type="ARBA" id="ARBA00023180"/>
    </source>
</evidence>
<keyword evidence="7" id="KW-0732">Signal</keyword>
<dbReference type="Pfam" id="PF20519">
    <property type="entry name" value="Polycystin_dom"/>
    <property type="match status" value="1"/>
</dbReference>
<dbReference type="SMART" id="SM00082">
    <property type="entry name" value="LRRCT"/>
    <property type="match status" value="1"/>
</dbReference>
<keyword evidence="12" id="KW-0325">Glycoprotein</keyword>
<evidence type="ECO:0000256" key="14">
    <source>
        <dbReference type="PROSITE-ProRule" id="PRU00152"/>
    </source>
</evidence>
<dbReference type="InterPro" id="IPR000483">
    <property type="entry name" value="Cys-rich_flank_reg_C"/>
</dbReference>
<feature type="domain" description="REJ" evidence="20">
    <location>
        <begin position="2330"/>
        <end position="2480"/>
    </location>
</feature>
<evidence type="ECO:0000259" key="17">
    <source>
        <dbReference type="PROSITE" id="PS50041"/>
    </source>
</evidence>
<accession>A0A662YZB7</accession>
<feature type="domain" description="PLAT" evidence="19">
    <location>
        <begin position="3378"/>
        <end position="3492"/>
    </location>
</feature>
<dbReference type="Proteomes" id="UP000289886">
    <property type="component" value="Unassembled WGS sequence"/>
</dbReference>
<dbReference type="InterPro" id="IPR022409">
    <property type="entry name" value="PKD/Chitinase_dom"/>
</dbReference>
<feature type="transmembrane region" description="Helical" evidence="16">
    <location>
        <begin position="4029"/>
        <end position="4048"/>
    </location>
</feature>
<comment type="caution">
    <text evidence="14">Lacks conserved residue(s) required for the propagation of feature annotation.</text>
</comment>
<evidence type="ECO:0000259" key="20">
    <source>
        <dbReference type="PROSITE" id="PS51111"/>
    </source>
</evidence>
<feature type="transmembrane region" description="Helical" evidence="16">
    <location>
        <begin position="3540"/>
        <end position="3560"/>
    </location>
</feature>
<evidence type="ECO:0000256" key="11">
    <source>
        <dbReference type="ARBA" id="ARBA00023136"/>
    </source>
</evidence>
<evidence type="ECO:0008006" key="24">
    <source>
        <dbReference type="Google" id="ProtNLM"/>
    </source>
</evidence>
<keyword evidence="11 16" id="KW-0472">Membrane</keyword>
<keyword evidence="6 16" id="KW-0812">Transmembrane</keyword>
<feature type="region of interest" description="Disordered" evidence="15">
    <location>
        <begin position="77"/>
        <end position="167"/>
    </location>
</feature>
<dbReference type="InterPro" id="IPR002859">
    <property type="entry name" value="PKD/REJ-like"/>
</dbReference>
<evidence type="ECO:0000256" key="8">
    <source>
        <dbReference type="ARBA" id="ARBA00022737"/>
    </source>
</evidence>
<dbReference type="InterPro" id="IPR042060">
    <property type="entry name" value="PLAT_polycystin1"/>
</dbReference>
<organism evidence="22 23">
    <name type="scientific">Acipenser ruthenus</name>
    <name type="common">Sterlet sturgeon</name>
    <dbReference type="NCBI Taxonomy" id="7906"/>
    <lineage>
        <taxon>Eukaryota</taxon>
        <taxon>Metazoa</taxon>
        <taxon>Chordata</taxon>
        <taxon>Craniata</taxon>
        <taxon>Vertebrata</taxon>
        <taxon>Euteleostomi</taxon>
        <taxon>Actinopterygii</taxon>
        <taxon>Chondrostei</taxon>
        <taxon>Acipenseriformes</taxon>
        <taxon>Acipenseridae</taxon>
        <taxon>Acipenser</taxon>
    </lineage>
</organism>
<feature type="transmembrane region" description="Helical" evidence="16">
    <location>
        <begin position="3580"/>
        <end position="3602"/>
    </location>
</feature>
<dbReference type="Gene3D" id="3.80.10.10">
    <property type="entry name" value="Ribonuclease Inhibitor"/>
    <property type="match status" value="1"/>
</dbReference>
<keyword evidence="9 16" id="KW-1133">Transmembrane helix</keyword>
<dbReference type="SUPFAM" id="SSF49299">
    <property type="entry name" value="PKD domain"/>
    <property type="match status" value="12"/>
</dbReference>
<evidence type="ECO:0000313" key="23">
    <source>
        <dbReference type="Proteomes" id="UP000289886"/>
    </source>
</evidence>
<evidence type="ECO:0000256" key="15">
    <source>
        <dbReference type="SAM" id="MobiDB-lite"/>
    </source>
</evidence>
<feature type="transmembrane region" description="Helical" evidence="16">
    <location>
        <begin position="4534"/>
        <end position="4556"/>
    </location>
</feature>
<dbReference type="CDD" id="cd00146">
    <property type="entry name" value="PKD"/>
    <property type="match status" value="9"/>
</dbReference>
<feature type="region of interest" description="Disordered" evidence="15">
    <location>
        <begin position="4704"/>
        <end position="4730"/>
    </location>
</feature>
<comment type="similarity">
    <text evidence="3">Belongs to the polycystin family.</text>
</comment>
<dbReference type="EMBL" id="SCEB01000067">
    <property type="protein sequence ID" value="RXN01242.1"/>
    <property type="molecule type" value="Genomic_DNA"/>
</dbReference>
<evidence type="ECO:0000313" key="22">
    <source>
        <dbReference type="EMBL" id="RXN01242.1"/>
    </source>
</evidence>
<feature type="transmembrane region" description="Helical" evidence="16">
    <location>
        <begin position="4115"/>
        <end position="4134"/>
    </location>
</feature>
<dbReference type="SUPFAM" id="SSF52058">
    <property type="entry name" value="L domain-like"/>
    <property type="match status" value="1"/>
</dbReference>
<dbReference type="InterPro" id="IPR000434">
    <property type="entry name" value="PC1"/>
</dbReference>
<keyword evidence="4" id="KW-1003">Cell membrane</keyword>